<keyword evidence="1" id="KW-0539">Nucleus</keyword>
<dbReference type="InterPro" id="IPR053175">
    <property type="entry name" value="DHMBA_Reg_Transcription_Factor"/>
</dbReference>
<gene>
    <name evidence="2" type="ORF">FHETE_620</name>
</gene>
<dbReference type="EMBL" id="JAAGWQ010000007">
    <property type="protein sequence ID" value="KAF5680076.1"/>
    <property type="molecule type" value="Genomic_DNA"/>
</dbReference>
<sequence>MPRRLPVKSIRMVPTKTLCELYKAPCPGYDRPLAFRFHGEPGHSLAREKPGHSSSRVPVSNQVLYNQHRVEGLPDGKARSRYSGVTTIVPHQPQPSFEDESLAFFLHEYCVYPSPGIIRGHLDFLEDMYRGSDRASCIRPATLATAYLSLSRHYKSSTLYVTARKYYGAALRSIRKDLSVSNKNTIKDETLASLMLLGIIEDIECQGQDMKAVHMSGIAKLFEIVGQKVLDNVSSSTLYSWIFVQMQVASLTTTSPMECLVISDKDLDISNPSLRLALVVTRIGQFYREARRITTYIDPTVTPAEQRVMLVTVIQQALALGKEVALISTQAMPSKLQPQQTTDKRPVASKNQPLISFNSQWTAATWTFFMSCLTVFFNRLHLCSMTLLALSSEGPDGPDAQLARAAAAIAEERLKVVAHMVCHTLPYLFGEVDEKGMPLPVPQRRSVIMYHIVWPLSVLIASPFTSPQLLEM</sequence>
<comment type="caution">
    <text evidence="2">The sequence shown here is derived from an EMBL/GenBank/DDBJ whole genome shotgun (WGS) entry which is preliminary data.</text>
</comment>
<accession>A0A8H5U1A1</accession>
<evidence type="ECO:0000313" key="3">
    <source>
        <dbReference type="Proteomes" id="UP000567885"/>
    </source>
</evidence>
<dbReference type="PANTHER" id="PTHR38791:SF12">
    <property type="entry name" value="TRANSCRIPTION FACTOR DOMAIN-CONTAINING PROTEIN-RELATED"/>
    <property type="match status" value="1"/>
</dbReference>
<dbReference type="Proteomes" id="UP000567885">
    <property type="component" value="Unassembled WGS sequence"/>
</dbReference>
<dbReference type="OrthoDB" id="5098660at2759"/>
<proteinExistence type="predicted"/>
<reference evidence="2 3" key="1">
    <citation type="submission" date="2020-05" db="EMBL/GenBank/DDBJ databases">
        <title>Identification and distribution of gene clusters putatively required for synthesis of sphingolipid metabolism inhibitors in phylogenetically diverse species of the filamentous fungus Fusarium.</title>
        <authorList>
            <person name="Kim H.-S."/>
            <person name="Busman M."/>
            <person name="Brown D.W."/>
            <person name="Divon H."/>
            <person name="Uhlig S."/>
            <person name="Proctor R.H."/>
        </authorList>
    </citation>
    <scope>NUCLEOTIDE SEQUENCE [LARGE SCALE GENOMIC DNA]</scope>
    <source>
        <strain evidence="2 3">NRRL 20693</strain>
    </source>
</reference>
<dbReference type="AlphaFoldDB" id="A0A8H5U1A1"/>
<dbReference type="PANTHER" id="PTHR38791">
    <property type="entry name" value="ZN(II)2CYS6 TRANSCRIPTION FACTOR (EUROFUNG)-RELATED-RELATED"/>
    <property type="match status" value="1"/>
</dbReference>
<dbReference type="Pfam" id="PF11951">
    <property type="entry name" value="Fungal_trans_2"/>
    <property type="match status" value="1"/>
</dbReference>
<protein>
    <submittedName>
        <fullName evidence="2">Arginine metabolism regulation II</fullName>
    </submittedName>
</protein>
<organism evidence="2 3">
    <name type="scientific">Fusarium heterosporum</name>
    <dbReference type="NCBI Taxonomy" id="42747"/>
    <lineage>
        <taxon>Eukaryota</taxon>
        <taxon>Fungi</taxon>
        <taxon>Dikarya</taxon>
        <taxon>Ascomycota</taxon>
        <taxon>Pezizomycotina</taxon>
        <taxon>Sordariomycetes</taxon>
        <taxon>Hypocreomycetidae</taxon>
        <taxon>Hypocreales</taxon>
        <taxon>Nectriaceae</taxon>
        <taxon>Fusarium</taxon>
        <taxon>Fusarium heterosporum species complex</taxon>
    </lineage>
</organism>
<evidence type="ECO:0000313" key="2">
    <source>
        <dbReference type="EMBL" id="KAF5680076.1"/>
    </source>
</evidence>
<keyword evidence="3" id="KW-1185">Reference proteome</keyword>
<dbReference type="InterPro" id="IPR021858">
    <property type="entry name" value="Fun_TF"/>
</dbReference>
<evidence type="ECO:0000256" key="1">
    <source>
        <dbReference type="ARBA" id="ARBA00023242"/>
    </source>
</evidence>
<name>A0A8H5U1A1_FUSHE</name>